<feature type="domain" description="PA14" evidence="11">
    <location>
        <begin position="394"/>
        <end position="555"/>
    </location>
</feature>
<evidence type="ECO:0000256" key="9">
    <source>
        <dbReference type="ARBA" id="ARBA00023326"/>
    </source>
</evidence>
<dbReference type="Pfam" id="PF01915">
    <property type="entry name" value="Glyco_hydro_3_C"/>
    <property type="match status" value="1"/>
</dbReference>
<dbReference type="InterPro" id="IPR011658">
    <property type="entry name" value="PA14_dom"/>
</dbReference>
<dbReference type="Gene3D" id="3.20.20.300">
    <property type="entry name" value="Glycoside hydrolase, family 3, N-terminal domain"/>
    <property type="match status" value="1"/>
</dbReference>
<dbReference type="FunFam" id="3.20.20.300:FF:000006">
    <property type="entry name" value="Beta-glucosidase H"/>
    <property type="match status" value="1"/>
</dbReference>
<dbReference type="Gene3D" id="3.40.50.1700">
    <property type="entry name" value="Glycoside hydrolase family 3 C-terminal domain"/>
    <property type="match status" value="1"/>
</dbReference>
<evidence type="ECO:0000313" key="12">
    <source>
        <dbReference type="EMBL" id="KAF2836344.1"/>
    </source>
</evidence>
<dbReference type="GO" id="GO:0030245">
    <property type="term" value="P:cellulose catabolic process"/>
    <property type="evidence" value="ECO:0007669"/>
    <property type="project" value="UniProtKB-KW"/>
</dbReference>
<keyword evidence="8 10" id="KW-0326">Glycosidase</keyword>
<dbReference type="OrthoDB" id="47059at2759"/>
<keyword evidence="4 10" id="KW-0378">Hydrolase</keyword>
<evidence type="ECO:0000256" key="8">
    <source>
        <dbReference type="ARBA" id="ARBA00023295"/>
    </source>
</evidence>
<evidence type="ECO:0000256" key="3">
    <source>
        <dbReference type="ARBA" id="ARBA00005336"/>
    </source>
</evidence>
<keyword evidence="6" id="KW-0325">Glycoprotein</keyword>
<dbReference type="Gene3D" id="2.60.120.260">
    <property type="entry name" value="Galactose-binding domain-like"/>
    <property type="match status" value="1"/>
</dbReference>
<keyword evidence="7 10" id="KW-0119">Carbohydrate metabolism</keyword>
<dbReference type="InterPro" id="IPR017853">
    <property type="entry name" value="GH"/>
</dbReference>
<dbReference type="EC" id="3.2.1.21" evidence="10"/>
<keyword evidence="13" id="KW-1185">Reference proteome</keyword>
<dbReference type="InterPro" id="IPR036881">
    <property type="entry name" value="Glyco_hydro_3_C_sf"/>
</dbReference>
<name>A0A9P4S5E5_9PEZI</name>
<dbReference type="InterPro" id="IPR026891">
    <property type="entry name" value="Fn3-like"/>
</dbReference>
<evidence type="ECO:0000259" key="11">
    <source>
        <dbReference type="PROSITE" id="PS51820"/>
    </source>
</evidence>
<dbReference type="Pfam" id="PF07691">
    <property type="entry name" value="PA14"/>
    <property type="match status" value="1"/>
</dbReference>
<dbReference type="InterPro" id="IPR050288">
    <property type="entry name" value="Cellulose_deg_GH3"/>
</dbReference>
<gene>
    <name evidence="12" type="ORF">M501DRAFT_1007465</name>
</gene>
<dbReference type="InterPro" id="IPR002772">
    <property type="entry name" value="Glyco_hydro_3_C"/>
</dbReference>
<comment type="catalytic activity">
    <reaction evidence="1 10">
        <text>Hydrolysis of terminal, non-reducing beta-D-glucosyl residues with release of beta-D-glucose.</text>
        <dbReference type="EC" id="3.2.1.21"/>
    </reaction>
</comment>
<evidence type="ECO:0000256" key="6">
    <source>
        <dbReference type="ARBA" id="ARBA00023180"/>
    </source>
</evidence>
<dbReference type="InterPro" id="IPR013783">
    <property type="entry name" value="Ig-like_fold"/>
</dbReference>
<dbReference type="PROSITE" id="PS51820">
    <property type="entry name" value="PA14"/>
    <property type="match status" value="1"/>
</dbReference>
<evidence type="ECO:0000256" key="1">
    <source>
        <dbReference type="ARBA" id="ARBA00000448"/>
    </source>
</evidence>
<dbReference type="SUPFAM" id="SSF51445">
    <property type="entry name" value="(Trans)glycosidases"/>
    <property type="match status" value="1"/>
</dbReference>
<comment type="similarity">
    <text evidence="3 10">Belongs to the glycosyl hydrolase 3 family.</text>
</comment>
<dbReference type="InterPro" id="IPR037524">
    <property type="entry name" value="PA14/GLEYA"/>
</dbReference>
<protein>
    <recommendedName>
        <fullName evidence="10">beta-glucosidase</fullName>
        <ecNumber evidence="10">3.2.1.21</ecNumber>
    </recommendedName>
</protein>
<comment type="caution">
    <text evidence="12">The sequence shown here is derived from an EMBL/GenBank/DDBJ whole genome shotgun (WGS) entry which is preliminary data.</text>
</comment>
<evidence type="ECO:0000256" key="7">
    <source>
        <dbReference type="ARBA" id="ARBA00023277"/>
    </source>
</evidence>
<proteinExistence type="inferred from homology"/>
<comment type="pathway">
    <text evidence="2 10">Glycan metabolism; cellulose degradation.</text>
</comment>
<dbReference type="SUPFAM" id="SSF52279">
    <property type="entry name" value="Beta-D-glucan exohydrolase, C-terminal domain"/>
    <property type="match status" value="1"/>
</dbReference>
<dbReference type="Pfam" id="PF00933">
    <property type="entry name" value="Glyco_hydro_3"/>
    <property type="match status" value="1"/>
</dbReference>
<dbReference type="GO" id="GO:0008422">
    <property type="term" value="F:beta-glucosidase activity"/>
    <property type="evidence" value="ECO:0007669"/>
    <property type="project" value="UniProtKB-EC"/>
</dbReference>
<evidence type="ECO:0000313" key="13">
    <source>
        <dbReference type="Proteomes" id="UP000799429"/>
    </source>
</evidence>
<dbReference type="FunFam" id="2.60.40.10:FF:000495">
    <property type="entry name" value="Periplasmic beta-glucosidase"/>
    <property type="match status" value="1"/>
</dbReference>
<organism evidence="12 13">
    <name type="scientific">Patellaria atrata CBS 101060</name>
    <dbReference type="NCBI Taxonomy" id="1346257"/>
    <lineage>
        <taxon>Eukaryota</taxon>
        <taxon>Fungi</taxon>
        <taxon>Dikarya</taxon>
        <taxon>Ascomycota</taxon>
        <taxon>Pezizomycotina</taxon>
        <taxon>Dothideomycetes</taxon>
        <taxon>Dothideomycetes incertae sedis</taxon>
        <taxon>Patellariales</taxon>
        <taxon>Patellariaceae</taxon>
        <taxon>Patellaria</taxon>
    </lineage>
</organism>
<evidence type="ECO:0000256" key="5">
    <source>
        <dbReference type="ARBA" id="ARBA00023001"/>
    </source>
</evidence>
<dbReference type="Pfam" id="PF14310">
    <property type="entry name" value="Fn3-like"/>
    <property type="match status" value="1"/>
</dbReference>
<evidence type="ECO:0000256" key="2">
    <source>
        <dbReference type="ARBA" id="ARBA00004987"/>
    </source>
</evidence>
<dbReference type="PANTHER" id="PTHR42715">
    <property type="entry name" value="BETA-GLUCOSIDASE"/>
    <property type="match status" value="1"/>
</dbReference>
<evidence type="ECO:0000256" key="10">
    <source>
        <dbReference type="RuleBase" id="RU361161"/>
    </source>
</evidence>
<dbReference type="Proteomes" id="UP000799429">
    <property type="component" value="Unassembled WGS sequence"/>
</dbReference>
<dbReference type="PROSITE" id="PS00775">
    <property type="entry name" value="GLYCOSYL_HYDROL_F3"/>
    <property type="match status" value="1"/>
</dbReference>
<reference evidence="12" key="1">
    <citation type="journal article" date="2020" name="Stud. Mycol.">
        <title>101 Dothideomycetes genomes: a test case for predicting lifestyles and emergence of pathogens.</title>
        <authorList>
            <person name="Haridas S."/>
            <person name="Albert R."/>
            <person name="Binder M."/>
            <person name="Bloem J."/>
            <person name="Labutti K."/>
            <person name="Salamov A."/>
            <person name="Andreopoulos B."/>
            <person name="Baker S."/>
            <person name="Barry K."/>
            <person name="Bills G."/>
            <person name="Bluhm B."/>
            <person name="Cannon C."/>
            <person name="Castanera R."/>
            <person name="Culley D."/>
            <person name="Daum C."/>
            <person name="Ezra D."/>
            <person name="Gonzalez J."/>
            <person name="Henrissat B."/>
            <person name="Kuo A."/>
            <person name="Liang C."/>
            <person name="Lipzen A."/>
            <person name="Lutzoni F."/>
            <person name="Magnuson J."/>
            <person name="Mondo S."/>
            <person name="Nolan M."/>
            <person name="Ohm R."/>
            <person name="Pangilinan J."/>
            <person name="Park H.-J."/>
            <person name="Ramirez L."/>
            <person name="Alfaro M."/>
            <person name="Sun H."/>
            <person name="Tritt A."/>
            <person name="Yoshinaga Y."/>
            <person name="Zwiers L.-H."/>
            <person name="Turgeon B."/>
            <person name="Goodwin S."/>
            <person name="Spatafora J."/>
            <person name="Crous P."/>
            <person name="Grigoriev I."/>
        </authorList>
    </citation>
    <scope>NUCLEOTIDE SEQUENCE</scope>
    <source>
        <strain evidence="12">CBS 101060</strain>
    </source>
</reference>
<dbReference type="PANTHER" id="PTHR42715:SF27">
    <property type="entry name" value="BETA-GLUCOSIDASE-RELATED"/>
    <property type="match status" value="1"/>
</dbReference>
<accession>A0A9P4S5E5</accession>
<dbReference type="EMBL" id="MU006104">
    <property type="protein sequence ID" value="KAF2836344.1"/>
    <property type="molecule type" value="Genomic_DNA"/>
</dbReference>
<dbReference type="SMART" id="SM01217">
    <property type="entry name" value="Fn3_like"/>
    <property type="match status" value="1"/>
</dbReference>
<sequence>MQDFDVEDVLGKLTDSERISLLAGRDFWHTTPIPRLHVPSIRVTDGPNGARGTRFFNGVPAACLPCGTALGATWDTSLLETAGSLLGRETRAKGAHVLLGPTINIQRSPLGGRGFESFSEDPVLSGLCAASVVKGVEGEGVVACVKHFVCNDQEHERMSVSSVVSERALRECYLLPFMICQREVGMGAVMTAYNKVNGRHVSEEKRLVDGVLRREWGFEGLVMSDWFGTYSTSGAVLAGMDLEMPGPTKWRGNLLTSAVNGKKVSKYDVEDRARKVLELVKRVSATSITENAEEKAIDTQETAKILRDVAAASIVLLKNEKRVLPFKKDKKIAIIGPNAKVATFCGGGSAALIPYYAVTPFDGVKAKTDKYSYALGATAYMNLPQVGPLLKTKEGKPGFTITFYSDSPDIKDRKPVDSLDLKNSSMFLADFRHKNLDPINGYYADVEGILAPEESGMYDFGLTAAGKAKLWINDELVVDNWTKQTPAETFFCTGTIEERGSMELKAGESYRFYVQWGSVAVANYRPISDIDLTGGGLIVGGTKRTDPEKEIEKAVQLAKECDQVVIFAGLNSEFETEGADRPHMDLPGHVDEMISAVAAANPNTAVVIQSGTPVTMPWVDEVNALVQAWYGGNETGNAIADILFGDVNPSGKLPLSFPKRVQDNPAFFNFRSEAGRVLYGEDVYVGYKYYQKVLRPVLFPFGHGLSYTTFKLNDLRVQNSQRVIVTVNVNNVGSVDGAEVVQVYIQPIEPSIQRPVRELKGFKKVFVVSGKAATATVSVDAKYAFSYWDESRDKWISEKGEYDILIGTSSMGNFLTKRITVQETSWWSGL</sequence>
<dbReference type="InterPro" id="IPR019800">
    <property type="entry name" value="Glyco_hydro_3_AS"/>
</dbReference>
<dbReference type="Gene3D" id="2.60.40.10">
    <property type="entry name" value="Immunoglobulins"/>
    <property type="match status" value="1"/>
</dbReference>
<keyword evidence="9 10" id="KW-0624">Polysaccharide degradation</keyword>
<dbReference type="InterPro" id="IPR036962">
    <property type="entry name" value="Glyco_hydro_3_N_sf"/>
</dbReference>
<dbReference type="AlphaFoldDB" id="A0A9P4S5E5"/>
<dbReference type="InterPro" id="IPR001764">
    <property type="entry name" value="Glyco_hydro_3_N"/>
</dbReference>
<evidence type="ECO:0000256" key="4">
    <source>
        <dbReference type="ARBA" id="ARBA00022801"/>
    </source>
</evidence>
<keyword evidence="5" id="KW-0136">Cellulose degradation</keyword>
<dbReference type="SMART" id="SM00758">
    <property type="entry name" value="PA14"/>
    <property type="match status" value="1"/>
</dbReference>
<dbReference type="PRINTS" id="PR00133">
    <property type="entry name" value="GLHYDRLASE3"/>
</dbReference>